<feature type="compositionally biased region" description="Basic residues" evidence="1">
    <location>
        <begin position="767"/>
        <end position="785"/>
    </location>
</feature>
<evidence type="ECO:0000256" key="1">
    <source>
        <dbReference type="SAM" id="MobiDB-lite"/>
    </source>
</evidence>
<feature type="compositionally biased region" description="Basic and acidic residues" evidence="1">
    <location>
        <begin position="463"/>
        <end position="474"/>
    </location>
</feature>
<comment type="caution">
    <text evidence="2">The sequence shown here is derived from an EMBL/GenBank/DDBJ whole genome shotgun (WGS) entry which is preliminary data.</text>
</comment>
<feature type="region of interest" description="Disordered" evidence="1">
    <location>
        <begin position="725"/>
        <end position="744"/>
    </location>
</feature>
<accession>A0A8H7CUF5</accession>
<feature type="region of interest" description="Disordered" evidence="1">
    <location>
        <begin position="664"/>
        <end position="703"/>
    </location>
</feature>
<evidence type="ECO:0000313" key="2">
    <source>
        <dbReference type="EMBL" id="KAF7350874.1"/>
    </source>
</evidence>
<organism evidence="2 3">
    <name type="scientific">Mycena sanguinolenta</name>
    <dbReference type="NCBI Taxonomy" id="230812"/>
    <lineage>
        <taxon>Eukaryota</taxon>
        <taxon>Fungi</taxon>
        <taxon>Dikarya</taxon>
        <taxon>Basidiomycota</taxon>
        <taxon>Agaricomycotina</taxon>
        <taxon>Agaricomycetes</taxon>
        <taxon>Agaricomycetidae</taxon>
        <taxon>Agaricales</taxon>
        <taxon>Marasmiineae</taxon>
        <taxon>Mycenaceae</taxon>
        <taxon>Mycena</taxon>
    </lineage>
</organism>
<feature type="region of interest" description="Disordered" evidence="1">
    <location>
        <begin position="767"/>
        <end position="790"/>
    </location>
</feature>
<dbReference type="AlphaFoldDB" id="A0A8H7CUF5"/>
<feature type="region of interest" description="Disordered" evidence="1">
    <location>
        <begin position="833"/>
        <end position="862"/>
    </location>
</feature>
<keyword evidence="3" id="KW-1185">Reference proteome</keyword>
<protein>
    <submittedName>
        <fullName evidence="2">Uncharacterized protein</fullName>
    </submittedName>
</protein>
<feature type="region of interest" description="Disordered" evidence="1">
    <location>
        <begin position="455"/>
        <end position="480"/>
    </location>
</feature>
<feature type="compositionally biased region" description="Low complexity" evidence="1">
    <location>
        <begin position="328"/>
        <end position="341"/>
    </location>
</feature>
<feature type="region of interest" description="Disordered" evidence="1">
    <location>
        <begin position="612"/>
        <end position="633"/>
    </location>
</feature>
<dbReference type="Proteomes" id="UP000623467">
    <property type="component" value="Unassembled WGS sequence"/>
</dbReference>
<dbReference type="OrthoDB" id="3058358at2759"/>
<proteinExistence type="predicted"/>
<feature type="region of interest" description="Disordered" evidence="1">
    <location>
        <begin position="322"/>
        <end position="353"/>
    </location>
</feature>
<feature type="compositionally biased region" description="Polar residues" evidence="1">
    <location>
        <begin position="613"/>
        <end position="625"/>
    </location>
</feature>
<dbReference type="EMBL" id="JACAZH010000014">
    <property type="protein sequence ID" value="KAF7350874.1"/>
    <property type="molecule type" value="Genomic_DNA"/>
</dbReference>
<feature type="compositionally biased region" description="Low complexity" evidence="1">
    <location>
        <begin position="725"/>
        <end position="740"/>
    </location>
</feature>
<name>A0A8H7CUF5_9AGAR</name>
<feature type="compositionally biased region" description="Basic residues" evidence="1">
    <location>
        <begin position="694"/>
        <end position="703"/>
    </location>
</feature>
<reference evidence="2" key="1">
    <citation type="submission" date="2020-05" db="EMBL/GenBank/DDBJ databases">
        <title>Mycena genomes resolve the evolution of fungal bioluminescence.</title>
        <authorList>
            <person name="Tsai I.J."/>
        </authorList>
    </citation>
    <scope>NUCLEOTIDE SEQUENCE</scope>
    <source>
        <strain evidence="2">160909Yilan</strain>
    </source>
</reference>
<evidence type="ECO:0000313" key="3">
    <source>
        <dbReference type="Proteomes" id="UP000623467"/>
    </source>
</evidence>
<gene>
    <name evidence="2" type="ORF">MSAN_01649500</name>
</gene>
<sequence length="862" mass="95045">MRRVGLPTGSVSKLRPRAMKPRKWWPRWRRDNLTHTMRQVDLFHQWDIPLEAYKHIGPGPRFSVVEPDWRLAGNFGEPLPWHPRPESIPSPPFSATAAPASSKSALNRSLVIKGLMQPNPSRFLMRIHEGPLEFARLEPEDLIHSPFPLSFLPRSYSLTLSFLSSHSARAFVHTHLSVPASLYEFSRSPNPTWQWLFPPPPLPQPVAAALRKYTARRAVSVSWFDDADKDCAGAVERFGDVEHVWKFSSNKRFVVQFYAINDAIGAHTELCANPKLRVSFFPDLCEMDEQGRDVLKKSAAWYDHRVNSWRPAPRIVTTAPTKKRVVKTPPTSTGPSRRPTSIDPHASEPTPISVPVMTNDIQKFYLGQVMNSLTGIPVSHLLEKFKSIQAGTETEAKRDGKGTVMSWIFDHTSANQYYYFPTGPYKESMFDPAKVTSSAGKVVAAPLAHAPTNVLKQDASTSDQKRRGWKKASEAKSNVKLGTPTEKEVAVSPPANVHAEVSEPLGPPIALDMQKWYLRQVVRSITGAIGLDRTRRLTKSASKASKGNNDDDDSILSFVFDTSALAEYSDEARDFRKRQAKLAYLGVEMPTPTPKETPSPPSACQAFPVSAVEQESTTGQTPKMTRTQRRGERVERLIQTRRAAKAERKTTTSVYISATAARPIPPLKDISSPSAGRAAPVSAEQEGPPGHPGKTARNRRRRERRIKVKHAAKAERNAAASVNTLTTAPTGPTATQDAAQIGTGPSATKVPVMLGILETETALKTSEKRKIRPSKNARQRHRRKSAIASASARWREIANLPQPQDVTEENDPAVAKRLDAIVGLQMPHKVASQGLPGISSAGNETSAAKTHFADDTAVQSGG</sequence>